<evidence type="ECO:0000313" key="2">
    <source>
        <dbReference type="Proteomes" id="UP000594778"/>
    </source>
</evidence>
<dbReference type="EMBL" id="CP065668">
    <property type="protein sequence ID" value="QPS09162.1"/>
    <property type="molecule type" value="Genomic_DNA"/>
</dbReference>
<dbReference type="Proteomes" id="UP000594778">
    <property type="component" value="Chromosome"/>
</dbReference>
<evidence type="ECO:0000313" key="1">
    <source>
        <dbReference type="EMBL" id="QPS09162.1"/>
    </source>
</evidence>
<dbReference type="RefSeq" id="WP_183021430.1">
    <property type="nucleotide sequence ID" value="NZ_CAURVC010000008.1"/>
</dbReference>
<dbReference type="AlphaFoldDB" id="A0A7T2W0A7"/>
<accession>A0A7T2W0A7</accession>
<proteinExistence type="predicted"/>
<protein>
    <submittedName>
        <fullName evidence="1">Uncharacterized protein</fullName>
    </submittedName>
</protein>
<organism evidence="1 2">
    <name type="scientific">Delftia acidovorans</name>
    <name type="common">Pseudomonas acidovorans</name>
    <name type="synonym">Comamonas acidovorans</name>
    <dbReference type="NCBI Taxonomy" id="80866"/>
    <lineage>
        <taxon>Bacteria</taxon>
        <taxon>Pseudomonadati</taxon>
        <taxon>Pseudomonadota</taxon>
        <taxon>Betaproteobacteria</taxon>
        <taxon>Burkholderiales</taxon>
        <taxon>Comamonadaceae</taxon>
        <taxon>Delftia</taxon>
    </lineage>
</organism>
<sequence>MSTPFKLEDIQYFGETEAKFADQEFGLFILESISSIGRKFSEADERELDAPVQ</sequence>
<gene>
    <name evidence="1" type="ORF">I6G66_03675</name>
</gene>
<name>A0A7T2W0A7_DELAC</name>
<reference evidence="1 2" key="1">
    <citation type="submission" date="2020-12" db="EMBL/GenBank/DDBJ databases">
        <title>FDA dAtabase for Regulatory Grade micrObial Sequences (FDA-ARGOS): Supporting development and validation of Infectious Disease Dx tests.</title>
        <authorList>
            <person name="Sproer C."/>
            <person name="Gronow S."/>
            <person name="Severitt S."/>
            <person name="Schroder I."/>
            <person name="Tallon L."/>
            <person name="Sadzewicz L."/>
            <person name="Zhao X."/>
            <person name="Boylan J."/>
            <person name="Ott S."/>
            <person name="Bowen H."/>
            <person name="Vavikolanu K."/>
            <person name="Mehta A."/>
            <person name="Aluvathingal J."/>
            <person name="Nadendla S."/>
            <person name="Lowell S."/>
            <person name="Myers T."/>
            <person name="Yan Y."/>
            <person name="Sichtig H."/>
        </authorList>
    </citation>
    <scope>NUCLEOTIDE SEQUENCE [LARGE SCALE GENOMIC DNA]</scope>
    <source>
        <strain evidence="1 2">FDAARGOS_909</strain>
    </source>
</reference>